<keyword evidence="2" id="KW-1185">Reference proteome</keyword>
<proteinExistence type="predicted"/>
<sequence length="173" mass="20055">MNTLEHRLHQLNILESSPFPADSPLWQAFIEQNSALFERAQANKDDNNVLLGLLTKAHIEAMAMVENQGQSAAHVFDAIKQNLGDEHQHKFELHSEQQLVLITHAWIYLQGYLALDFSLANDHARHTAQILTQHFSGDLEVRRSNFMQSYYLGKQNTSQQRSWLQRIFAWFKD</sequence>
<gene>
    <name evidence="1" type="ORF">ACFFUV_12475</name>
</gene>
<evidence type="ECO:0000313" key="1">
    <source>
        <dbReference type="EMBL" id="MFB9135779.1"/>
    </source>
</evidence>
<name>A0ABV5HNS4_9VIBR</name>
<dbReference type="RefSeq" id="WP_390193101.1">
    <property type="nucleotide sequence ID" value="NZ_JBHMEP010000002.1"/>
</dbReference>
<evidence type="ECO:0000313" key="2">
    <source>
        <dbReference type="Proteomes" id="UP001589645"/>
    </source>
</evidence>
<reference evidence="1 2" key="1">
    <citation type="submission" date="2024-09" db="EMBL/GenBank/DDBJ databases">
        <authorList>
            <person name="Sun Q."/>
            <person name="Mori K."/>
        </authorList>
    </citation>
    <scope>NUCLEOTIDE SEQUENCE [LARGE SCALE GENOMIC DNA]</scope>
    <source>
        <strain evidence="1 2">CECT 8064</strain>
    </source>
</reference>
<comment type="caution">
    <text evidence="1">The sequence shown here is derived from an EMBL/GenBank/DDBJ whole genome shotgun (WGS) entry which is preliminary data.</text>
</comment>
<protein>
    <submittedName>
        <fullName evidence="1">Uncharacterized protein</fullName>
    </submittedName>
</protein>
<dbReference type="Proteomes" id="UP001589645">
    <property type="component" value="Unassembled WGS sequence"/>
</dbReference>
<accession>A0ABV5HNS4</accession>
<organism evidence="1 2">
    <name type="scientific">Vibrio olivae</name>
    <dbReference type="NCBI Taxonomy" id="1243002"/>
    <lineage>
        <taxon>Bacteria</taxon>
        <taxon>Pseudomonadati</taxon>
        <taxon>Pseudomonadota</taxon>
        <taxon>Gammaproteobacteria</taxon>
        <taxon>Vibrionales</taxon>
        <taxon>Vibrionaceae</taxon>
        <taxon>Vibrio</taxon>
    </lineage>
</organism>
<dbReference type="EMBL" id="JBHMEP010000002">
    <property type="protein sequence ID" value="MFB9135779.1"/>
    <property type="molecule type" value="Genomic_DNA"/>
</dbReference>